<feature type="transmembrane region" description="Helical" evidence="1">
    <location>
        <begin position="182"/>
        <end position="202"/>
    </location>
</feature>
<feature type="transmembrane region" description="Helical" evidence="1">
    <location>
        <begin position="417"/>
        <end position="441"/>
    </location>
</feature>
<feature type="transmembrane region" description="Helical" evidence="1">
    <location>
        <begin position="320"/>
        <end position="345"/>
    </location>
</feature>
<evidence type="ECO:0000256" key="1">
    <source>
        <dbReference type="SAM" id="Phobius"/>
    </source>
</evidence>
<feature type="transmembrane region" description="Helical" evidence="1">
    <location>
        <begin position="479"/>
        <end position="499"/>
    </location>
</feature>
<dbReference type="PANTHER" id="PTHR20765:SF1">
    <property type="entry name" value="EQUILIBRATIVE NUCLEOBASE TRANSPORTER 1"/>
    <property type="match status" value="1"/>
</dbReference>
<dbReference type="InterPro" id="IPR027197">
    <property type="entry name" value="SLC43A3"/>
</dbReference>
<dbReference type="PANTHER" id="PTHR20765">
    <property type="entry name" value="SOLUTE CARRIER FAMILY 43 MEMBER 3-RELATED"/>
    <property type="match status" value="1"/>
</dbReference>
<feature type="transmembrane region" description="Helical" evidence="1">
    <location>
        <begin position="511"/>
        <end position="533"/>
    </location>
</feature>
<organism evidence="2 3">
    <name type="scientific">Hydra vulgaris</name>
    <name type="common">Hydra</name>
    <name type="synonym">Hydra attenuata</name>
    <dbReference type="NCBI Taxonomy" id="6087"/>
    <lineage>
        <taxon>Eukaryota</taxon>
        <taxon>Metazoa</taxon>
        <taxon>Cnidaria</taxon>
        <taxon>Hydrozoa</taxon>
        <taxon>Hydroidolina</taxon>
        <taxon>Anthoathecata</taxon>
        <taxon>Aplanulata</taxon>
        <taxon>Hydridae</taxon>
        <taxon>Hydra</taxon>
    </lineage>
</organism>
<proteinExistence type="predicted"/>
<feature type="transmembrane region" description="Helical" evidence="1">
    <location>
        <begin position="377"/>
        <end position="396"/>
    </location>
</feature>
<keyword evidence="1" id="KW-0812">Transmembrane</keyword>
<feature type="transmembrane region" description="Helical" evidence="1">
    <location>
        <begin position="150"/>
        <end position="170"/>
    </location>
</feature>
<feature type="transmembrane region" description="Helical" evidence="1">
    <location>
        <begin position="214"/>
        <end position="235"/>
    </location>
</feature>
<dbReference type="InterPro" id="IPR036259">
    <property type="entry name" value="MFS_trans_sf"/>
</dbReference>
<dbReference type="Gene3D" id="1.20.1250.20">
    <property type="entry name" value="MFS general substrate transporter like domains"/>
    <property type="match status" value="1"/>
</dbReference>
<dbReference type="RefSeq" id="XP_065666062.1">
    <property type="nucleotide sequence ID" value="XM_065809990.1"/>
</dbReference>
<gene>
    <name evidence="3" type="primary">LOC136087380</name>
</gene>
<reference evidence="3" key="1">
    <citation type="submission" date="2025-08" db="UniProtKB">
        <authorList>
            <consortium name="RefSeq"/>
        </authorList>
    </citation>
    <scope>IDENTIFICATION</scope>
</reference>
<dbReference type="GeneID" id="136087380"/>
<accession>A0ABM4CVU9</accession>
<name>A0ABM4CVU9_HYDVU</name>
<dbReference type="Pfam" id="PF07690">
    <property type="entry name" value="MFS_1"/>
    <property type="match status" value="1"/>
</dbReference>
<feature type="transmembrane region" description="Helical" evidence="1">
    <location>
        <begin position="447"/>
        <end position="472"/>
    </location>
</feature>
<keyword evidence="1" id="KW-0472">Membrane</keyword>
<feature type="transmembrane region" description="Helical" evidence="1">
    <location>
        <begin position="118"/>
        <end position="144"/>
    </location>
</feature>
<protein>
    <submittedName>
        <fullName evidence="3">Large neutral amino acids transporter small subunit 4-like isoform X1</fullName>
    </submittedName>
</protein>
<dbReference type="InterPro" id="IPR011701">
    <property type="entry name" value="MFS"/>
</dbReference>
<dbReference type="Proteomes" id="UP001652625">
    <property type="component" value="Chromosome 11"/>
</dbReference>
<sequence length="559" mass="62706">MSFFNWNGKFYSIILFVSVLLVVLVCGGIVFGWASIVVIFKAKNYYFDLCTIFYKNNNVSLTNSFSSKANESVFSVNSPFHCLKQDDKLNLVFTIASSFVSISQLPIGLFLDRFGARVAMTLGGSVTFFISLFLVGCMGLAFIIKGNENFLFPSFIAIGVGGIVLYLSILQISNIILWRRKAIIICSISGGFDSSAIVLLFFKLIYDAGIKLSYILYIYSGLSLLLITFVIVFFIPSQNKLNKWSLEEKSHNNNSINGCVTLNPKISSNINHAFERYESFSNVSTPSSEPKFENQTADARKLSSIVSTRLSTLKTQNMKLSILASVIQSIITPLYMIEVACLLNINLKYQSYVGFLQPNLERLTKNNLSEVSKYINIFGYLQLCGVLFTPFIGLTFKRLKKTEMQNLNEKEIYVSGLRSSIAPYCILNFLAMLFCVFDLINSMKLQIPTYILCATVRGVLYANHATFIGIAFPSSQFGTLFGLSTFLAGVFGLLQYALFYLTNHVFDGTPFWSNLIQLLLVSLGNAYPIYVWFYSRKKEITSSTNEPPHHQNQTISSTN</sequence>
<keyword evidence="1" id="KW-1133">Transmembrane helix</keyword>
<keyword evidence="2" id="KW-1185">Reference proteome</keyword>
<evidence type="ECO:0000313" key="2">
    <source>
        <dbReference type="Proteomes" id="UP001652625"/>
    </source>
</evidence>
<evidence type="ECO:0000313" key="3">
    <source>
        <dbReference type="RefSeq" id="XP_065666062.1"/>
    </source>
</evidence>
<feature type="transmembrane region" description="Helical" evidence="1">
    <location>
        <begin position="12"/>
        <end position="40"/>
    </location>
</feature>
<dbReference type="SUPFAM" id="SSF103473">
    <property type="entry name" value="MFS general substrate transporter"/>
    <property type="match status" value="1"/>
</dbReference>